<dbReference type="EMBL" id="JACAZE010000003">
    <property type="protein sequence ID" value="KAF7319012.1"/>
    <property type="molecule type" value="Genomic_DNA"/>
</dbReference>
<feature type="domain" description="Glycosyltransferase family 18 catalytic" evidence="1">
    <location>
        <begin position="232"/>
        <end position="435"/>
    </location>
</feature>
<keyword evidence="3" id="KW-1185">Reference proteome</keyword>
<evidence type="ECO:0000313" key="2">
    <source>
        <dbReference type="EMBL" id="KAF7319012.1"/>
    </source>
</evidence>
<dbReference type="GO" id="GO:0030144">
    <property type="term" value="F:alpha-1,6-mannosylglycoprotein 6-beta-N-acetylglucosaminyltransferase activity"/>
    <property type="evidence" value="ECO:0007669"/>
    <property type="project" value="InterPro"/>
</dbReference>
<gene>
    <name evidence="2" type="ORF">HMN09_00237400</name>
</gene>
<evidence type="ECO:0000313" key="3">
    <source>
        <dbReference type="Proteomes" id="UP000613580"/>
    </source>
</evidence>
<organism evidence="2 3">
    <name type="scientific">Mycena chlorophos</name>
    <name type="common">Agaric fungus</name>
    <name type="synonym">Agaricus chlorophos</name>
    <dbReference type="NCBI Taxonomy" id="658473"/>
    <lineage>
        <taxon>Eukaryota</taxon>
        <taxon>Fungi</taxon>
        <taxon>Dikarya</taxon>
        <taxon>Basidiomycota</taxon>
        <taxon>Agaricomycotina</taxon>
        <taxon>Agaricomycetes</taxon>
        <taxon>Agaricomycetidae</taxon>
        <taxon>Agaricales</taxon>
        <taxon>Marasmiineae</taxon>
        <taxon>Mycenaceae</taxon>
        <taxon>Mycena</taxon>
    </lineage>
</organism>
<sequence>MLLRRDVIYSMFSLIHHRRLFVLAAVLLILGSIAHFGQPKTIWKHGSASNIDTFKPTWKHAALGTPNIDILKPTILTSKVQWAVDNRKAIFDLNRCLEVGNCAENQTKVVIIASPEFISYKQGGYIGGEVIWAASTLNALTNMGYTIAYAETHQAAVALHHILDPLVKMVVFNPEQAFTCFQTGTCVRSEGNPMGIPASRMFSFCFWSGGDGVSPLGPGWSLAPEPLSTAPFLGYSIEPQCSTRNFIPHTKRKRQAWLLGKYLHAFHPNKTAWPPEFYDAAAEELKMSFATAAVSERGGPFPKMSKTITNLVKPGETVLNQDEFYEQLSHSKVLVGLGDPIISPTPYDALCFGVPFINVIKLWDKTNPNDTTRWSTQHDGLRNLGPPFVYHVFAFDKRGFVDALRGALENPIDSYILPRMRMSAVEQRLGALLQHDWEKDARDLLERRRRGEEKGPLFYVDP</sequence>
<dbReference type="UniPathway" id="UPA00378"/>
<name>A0A8H6TLR9_MYCCL</name>
<protein>
    <recommendedName>
        <fullName evidence="1">Glycosyltransferase family 18 catalytic domain-containing protein</fullName>
    </recommendedName>
</protein>
<reference evidence="2" key="1">
    <citation type="submission" date="2020-05" db="EMBL/GenBank/DDBJ databases">
        <title>Mycena genomes resolve the evolution of fungal bioluminescence.</title>
        <authorList>
            <person name="Tsai I.J."/>
        </authorList>
    </citation>
    <scope>NUCLEOTIDE SEQUENCE</scope>
    <source>
        <strain evidence="2">110903Hualien_Pintung</strain>
    </source>
</reference>
<comment type="caution">
    <text evidence="2">The sequence shown here is derived from an EMBL/GenBank/DDBJ whole genome shotgun (WGS) entry which is preliminary data.</text>
</comment>
<dbReference type="InterPro" id="IPR026116">
    <property type="entry name" value="GT18_cat"/>
</dbReference>
<dbReference type="Pfam" id="PF15024">
    <property type="entry name" value="Glyco_transf_18"/>
    <property type="match status" value="1"/>
</dbReference>
<dbReference type="Proteomes" id="UP000613580">
    <property type="component" value="Unassembled WGS sequence"/>
</dbReference>
<dbReference type="AlphaFoldDB" id="A0A8H6TLR9"/>
<evidence type="ECO:0000259" key="1">
    <source>
        <dbReference type="Pfam" id="PF15024"/>
    </source>
</evidence>
<dbReference type="OrthoDB" id="2113294at2759"/>
<proteinExistence type="predicted"/>
<accession>A0A8H6TLR9</accession>